<comment type="caution">
    <text evidence="1">The sequence shown here is derived from an EMBL/GenBank/DDBJ whole genome shotgun (WGS) entry which is preliminary data.</text>
</comment>
<keyword evidence="2" id="KW-1185">Reference proteome</keyword>
<evidence type="ECO:0000313" key="2">
    <source>
        <dbReference type="Proteomes" id="UP000499080"/>
    </source>
</evidence>
<name>A0A4Y2ES38_ARAVE</name>
<dbReference type="EMBL" id="BGPR01000667">
    <property type="protein sequence ID" value="GBM30724.1"/>
    <property type="molecule type" value="Genomic_DNA"/>
</dbReference>
<proteinExistence type="predicted"/>
<dbReference type="Proteomes" id="UP000499080">
    <property type="component" value="Unassembled WGS sequence"/>
</dbReference>
<gene>
    <name evidence="1" type="ORF">AVEN_259584_1</name>
</gene>
<protein>
    <submittedName>
        <fullName evidence="1">Uncharacterized protein</fullName>
    </submittedName>
</protein>
<accession>A0A4Y2ES38</accession>
<evidence type="ECO:0000313" key="1">
    <source>
        <dbReference type="EMBL" id="GBM30724.1"/>
    </source>
</evidence>
<organism evidence="1 2">
    <name type="scientific">Araneus ventricosus</name>
    <name type="common">Orbweaver spider</name>
    <name type="synonym">Epeira ventricosa</name>
    <dbReference type="NCBI Taxonomy" id="182803"/>
    <lineage>
        <taxon>Eukaryota</taxon>
        <taxon>Metazoa</taxon>
        <taxon>Ecdysozoa</taxon>
        <taxon>Arthropoda</taxon>
        <taxon>Chelicerata</taxon>
        <taxon>Arachnida</taxon>
        <taxon>Araneae</taxon>
        <taxon>Araneomorphae</taxon>
        <taxon>Entelegynae</taxon>
        <taxon>Araneoidea</taxon>
        <taxon>Araneidae</taxon>
        <taxon>Araneus</taxon>
    </lineage>
</organism>
<dbReference type="AlphaFoldDB" id="A0A4Y2ES38"/>
<reference evidence="1 2" key="1">
    <citation type="journal article" date="2019" name="Sci. Rep.">
        <title>Orb-weaving spider Araneus ventricosus genome elucidates the spidroin gene catalogue.</title>
        <authorList>
            <person name="Kono N."/>
            <person name="Nakamura H."/>
            <person name="Ohtoshi R."/>
            <person name="Moran D.A.P."/>
            <person name="Shinohara A."/>
            <person name="Yoshida Y."/>
            <person name="Fujiwara M."/>
            <person name="Mori M."/>
            <person name="Tomita M."/>
            <person name="Arakawa K."/>
        </authorList>
    </citation>
    <scope>NUCLEOTIDE SEQUENCE [LARGE SCALE GENOMIC DNA]</scope>
</reference>
<sequence>MIVLNKHFDILGFSNSNAFLVDPKVVKGACGKSKIRFRRFPGSAPDFPEHTQYTVFVDLVHAKSGVEYQMSPRWLSWREMYHPLTLV</sequence>